<dbReference type="InterPro" id="IPR051324">
    <property type="entry name" value="Stress/Tellurium_Resist"/>
</dbReference>
<dbReference type="HOGENOM" id="CLU_055120_2_2_3"/>
<gene>
    <name evidence="2" type="primary">terX</name>
    <name evidence="2" type="ORF">A19Y_1258</name>
</gene>
<protein>
    <submittedName>
        <fullName evidence="2">TerX</fullName>
    </submittedName>
</protein>
<dbReference type="eggNOG" id="COG2310">
    <property type="taxonomic scope" value="Bacteria"/>
</dbReference>
<evidence type="ECO:0000313" key="3">
    <source>
        <dbReference type="Proteomes" id="UP000027395"/>
    </source>
</evidence>
<sequence>MAINLKKGQSIVLDKSEYDLSKMVMGLGWDVSKKGMFGGIFSGSADFDLDGFALLLDERGKLRNQQEDVVYFGHLATKNNTVVHTGDNLTGEGAGDDEQIIINFKTLPQTYQQIILGVNIYHAEQRQQNFEMVKNAFVRAIDAKGKEIARYSLSGEPAYSGQTSMLLGEISQENGQWKFKALGTPLKSNLNGVIRSFI</sequence>
<organism evidence="2 3">
    <name type="scientific">Planktothrix agardhii (strain NIVA-CYA 126/8)</name>
    <dbReference type="NCBI Taxonomy" id="388467"/>
    <lineage>
        <taxon>Bacteria</taxon>
        <taxon>Bacillati</taxon>
        <taxon>Cyanobacteriota</taxon>
        <taxon>Cyanophyceae</taxon>
        <taxon>Oscillatoriophycideae</taxon>
        <taxon>Oscillatoriales</taxon>
        <taxon>Microcoleaceae</taxon>
        <taxon>Planktothrix</taxon>
    </lineage>
</organism>
<name>A0A073CEN1_PLAA1</name>
<dbReference type="EMBL" id="CM002803">
    <property type="protein sequence ID" value="KEI66332.1"/>
    <property type="molecule type" value="Genomic_DNA"/>
</dbReference>
<keyword evidence="3" id="KW-1185">Reference proteome</keyword>
<dbReference type="Proteomes" id="UP000027395">
    <property type="component" value="Chromosome"/>
</dbReference>
<evidence type="ECO:0000313" key="2">
    <source>
        <dbReference type="EMBL" id="KEI66332.1"/>
    </source>
</evidence>
<evidence type="ECO:0000259" key="1">
    <source>
        <dbReference type="Pfam" id="PF02342"/>
    </source>
</evidence>
<proteinExistence type="predicted"/>
<dbReference type="STRING" id="388467.A19Y_1258"/>
<feature type="domain" description="TerD" evidence="1">
    <location>
        <begin position="1"/>
        <end position="197"/>
    </location>
</feature>
<reference evidence="2 3" key="1">
    <citation type="journal article" date="2014" name="Appl. Environ. Microbiol.">
        <title>Elucidation of insertion elements encoded on plasmids and in vitro construction of shuttle vectors from the toxic cyanobacterium Planktothrix.</title>
        <authorList>
            <person name="Christiansen G."/>
            <person name="Goesmann A."/>
            <person name="Kurmayer R."/>
        </authorList>
    </citation>
    <scope>NUCLEOTIDE SEQUENCE [LARGE SCALE GENOMIC DNA]</scope>
    <source>
        <strain evidence="2 3">NIVA-CYA 126/8</strain>
    </source>
</reference>
<dbReference type="PATRIC" id="fig|388467.6.peg.1195"/>
<dbReference type="Gene3D" id="2.60.60.30">
    <property type="entry name" value="sav2460 like domains"/>
    <property type="match status" value="1"/>
</dbReference>
<dbReference type="CDD" id="cd06974">
    <property type="entry name" value="TerD_like"/>
    <property type="match status" value="1"/>
</dbReference>
<dbReference type="RefSeq" id="WP_042152905.1">
    <property type="nucleotide sequence ID" value="NZ_CM002803.1"/>
</dbReference>
<dbReference type="InterPro" id="IPR003325">
    <property type="entry name" value="TerD"/>
</dbReference>
<dbReference type="PANTHER" id="PTHR32097:SF17">
    <property type="entry name" value="CAMP-BINDING PROTEIN 1-RELATED"/>
    <property type="match status" value="1"/>
</dbReference>
<dbReference type="PANTHER" id="PTHR32097">
    <property type="entry name" value="CAMP-BINDING PROTEIN 1-RELATED"/>
    <property type="match status" value="1"/>
</dbReference>
<accession>A0A073CEN1</accession>
<dbReference type="Pfam" id="PF02342">
    <property type="entry name" value="TerD"/>
    <property type="match status" value="1"/>
</dbReference>
<dbReference type="AlphaFoldDB" id="A0A073CEN1"/>